<dbReference type="EMBL" id="JAQMWT010000046">
    <property type="protein sequence ID" value="KAJ8612579.1"/>
    <property type="molecule type" value="Genomic_DNA"/>
</dbReference>
<dbReference type="InterPro" id="IPR024169">
    <property type="entry name" value="SP_NH2Trfase/AEP_transaminase"/>
</dbReference>
<organism evidence="8 9">
    <name type="scientific">Chrysophaeum taylorii</name>
    <dbReference type="NCBI Taxonomy" id="2483200"/>
    <lineage>
        <taxon>Eukaryota</taxon>
        <taxon>Sar</taxon>
        <taxon>Stramenopiles</taxon>
        <taxon>Ochrophyta</taxon>
        <taxon>Pelagophyceae</taxon>
        <taxon>Pelagomonadales</taxon>
        <taxon>Pelagomonadaceae</taxon>
        <taxon>Chrysophaeum</taxon>
    </lineage>
</organism>
<evidence type="ECO:0000256" key="3">
    <source>
        <dbReference type="ARBA" id="ARBA00013049"/>
    </source>
</evidence>
<evidence type="ECO:0000313" key="9">
    <source>
        <dbReference type="Proteomes" id="UP001230188"/>
    </source>
</evidence>
<protein>
    <recommendedName>
        <fullName evidence="3">alanine--glyoxylate transaminase</fullName>
        <ecNumber evidence="3">2.6.1.44</ecNumber>
    </recommendedName>
</protein>
<dbReference type="Gene3D" id="3.90.1150.10">
    <property type="entry name" value="Aspartate Aminotransferase, domain 1"/>
    <property type="match status" value="1"/>
</dbReference>
<dbReference type="Gene3D" id="3.40.640.10">
    <property type="entry name" value="Type I PLP-dependent aspartate aminotransferase-like (Major domain)"/>
    <property type="match status" value="1"/>
</dbReference>
<feature type="domain" description="Aminotransferase class V" evidence="7">
    <location>
        <begin position="22"/>
        <end position="290"/>
    </location>
</feature>
<comment type="caution">
    <text evidence="8">The sequence shown here is derived from an EMBL/GenBank/DDBJ whole genome shotgun (WGS) entry which is preliminary data.</text>
</comment>
<dbReference type="GO" id="GO:0004760">
    <property type="term" value="F:L-serine-pyruvate transaminase activity"/>
    <property type="evidence" value="ECO:0007669"/>
    <property type="project" value="TreeGrafter"/>
</dbReference>
<keyword evidence="4 6" id="KW-0663">Pyridoxal phosphate</keyword>
<accession>A0AAD7UNZ1</accession>
<dbReference type="PANTHER" id="PTHR21152:SF40">
    <property type="entry name" value="ALANINE--GLYOXYLATE AMINOTRANSFERASE"/>
    <property type="match status" value="1"/>
</dbReference>
<dbReference type="EC" id="2.6.1.44" evidence="3"/>
<keyword evidence="9" id="KW-1185">Reference proteome</keyword>
<comment type="similarity">
    <text evidence="2">Belongs to the class-V pyridoxal-phosphate-dependent aminotransferase family.</text>
</comment>
<evidence type="ECO:0000259" key="7">
    <source>
        <dbReference type="Pfam" id="PF00266"/>
    </source>
</evidence>
<evidence type="ECO:0000313" key="8">
    <source>
        <dbReference type="EMBL" id="KAJ8612579.1"/>
    </source>
</evidence>
<name>A0AAD7UNZ1_9STRA</name>
<dbReference type="InterPro" id="IPR000192">
    <property type="entry name" value="Aminotrans_V_dom"/>
</dbReference>
<evidence type="ECO:0000256" key="2">
    <source>
        <dbReference type="ARBA" id="ARBA00009236"/>
    </source>
</evidence>
<dbReference type="InterPro" id="IPR015421">
    <property type="entry name" value="PyrdxlP-dep_Trfase_major"/>
</dbReference>
<feature type="modified residue" description="N6-(pyridoxal phosphate)lysine" evidence="6">
    <location>
        <position position="211"/>
    </location>
</feature>
<reference evidence="8" key="1">
    <citation type="submission" date="2023-01" db="EMBL/GenBank/DDBJ databases">
        <title>Metagenome sequencing of chrysophaentin producing Chrysophaeum taylorii.</title>
        <authorList>
            <person name="Davison J."/>
            <person name="Bewley C."/>
        </authorList>
    </citation>
    <scope>NUCLEOTIDE SEQUENCE</scope>
    <source>
        <strain evidence="8">NIES-1699</strain>
    </source>
</reference>
<feature type="binding site" evidence="5">
    <location>
        <position position="361"/>
    </location>
    <ligand>
        <name>substrate</name>
    </ligand>
</feature>
<dbReference type="Pfam" id="PF00266">
    <property type="entry name" value="Aminotran_5"/>
    <property type="match status" value="1"/>
</dbReference>
<dbReference type="GO" id="GO:0005777">
    <property type="term" value="C:peroxisome"/>
    <property type="evidence" value="ECO:0007669"/>
    <property type="project" value="TreeGrafter"/>
</dbReference>
<sequence>MALRSMRRLSAVAAKARNHVVPDELIEHNGGLLEYSVVYTDRALNHMSSPFQEVMLDLHGSLTRAYNAASCVLVPGSGTYAMEAAARAFGSGDVVVVRNGYFSYRWSQIFEAMGKPESQMHVLKARFGEAVTPAPIEEVVATIRATKPSLVAAPHVETSAGIILPDDYVRDLASAAHEVGAVMCLDGVASGTAWIDMGDLGVDCYVTAPQKGWSGPAAVGVAMLSESAVEIAKAQAPSSFTIDLAKWHQVMGAYLAGGHMYHATMPTDAIRAFRDVVFETENFGLDKAQDACWRLGMGVRDVLKDRGFKSVAADGFEAPGVAVVFAPDASYAGKFKDASSLQIAAGVPLMIGEPDTYQSFRIGLFGLDKLKDVDLTVANFQTALDTVIHHAA</sequence>
<dbReference type="Proteomes" id="UP001230188">
    <property type="component" value="Unassembled WGS sequence"/>
</dbReference>
<dbReference type="GO" id="GO:0008453">
    <property type="term" value="F:alanine-glyoxylate transaminase activity"/>
    <property type="evidence" value="ECO:0007669"/>
    <property type="project" value="UniProtKB-EC"/>
</dbReference>
<dbReference type="InterPro" id="IPR015422">
    <property type="entry name" value="PyrdxlP-dep_Trfase_small"/>
</dbReference>
<gene>
    <name evidence="8" type="ORF">CTAYLR_007206</name>
</gene>
<evidence type="ECO:0000256" key="4">
    <source>
        <dbReference type="ARBA" id="ARBA00022898"/>
    </source>
</evidence>
<dbReference type="PANTHER" id="PTHR21152">
    <property type="entry name" value="AMINOTRANSFERASE CLASS V"/>
    <property type="match status" value="1"/>
</dbReference>
<dbReference type="SUPFAM" id="SSF53383">
    <property type="entry name" value="PLP-dependent transferases"/>
    <property type="match status" value="1"/>
</dbReference>
<evidence type="ECO:0000256" key="6">
    <source>
        <dbReference type="PIRSR" id="PIRSR000524-50"/>
    </source>
</evidence>
<proteinExistence type="inferred from homology"/>
<evidence type="ECO:0000256" key="5">
    <source>
        <dbReference type="PIRSR" id="PIRSR000524-1"/>
    </source>
</evidence>
<evidence type="ECO:0000256" key="1">
    <source>
        <dbReference type="ARBA" id="ARBA00001933"/>
    </source>
</evidence>
<dbReference type="AlphaFoldDB" id="A0AAD7UNZ1"/>
<comment type="cofactor">
    <cofactor evidence="1 6">
        <name>pyridoxal 5'-phosphate</name>
        <dbReference type="ChEBI" id="CHEBI:597326"/>
    </cofactor>
</comment>
<dbReference type="InterPro" id="IPR015424">
    <property type="entry name" value="PyrdxlP-dep_Trfase"/>
</dbReference>
<dbReference type="GO" id="GO:0019265">
    <property type="term" value="P:glycine biosynthetic process, by transamination of glyoxylate"/>
    <property type="evidence" value="ECO:0007669"/>
    <property type="project" value="TreeGrafter"/>
</dbReference>
<dbReference type="PIRSF" id="PIRSF000524">
    <property type="entry name" value="SPT"/>
    <property type="match status" value="1"/>
</dbReference>